<gene>
    <name evidence="2" type="ORF">M422DRAFT_784981</name>
</gene>
<reference evidence="2 3" key="1">
    <citation type="submission" date="2014-06" db="EMBL/GenBank/DDBJ databases">
        <title>Evolutionary Origins and Diversification of the Mycorrhizal Mutualists.</title>
        <authorList>
            <consortium name="DOE Joint Genome Institute"/>
            <consortium name="Mycorrhizal Genomics Consortium"/>
            <person name="Kohler A."/>
            <person name="Kuo A."/>
            <person name="Nagy L.G."/>
            <person name="Floudas D."/>
            <person name="Copeland A."/>
            <person name="Barry K.W."/>
            <person name="Cichocki N."/>
            <person name="Veneault-Fourrey C."/>
            <person name="LaButti K."/>
            <person name="Lindquist E.A."/>
            <person name="Lipzen A."/>
            <person name="Lundell T."/>
            <person name="Morin E."/>
            <person name="Murat C."/>
            <person name="Riley R."/>
            <person name="Ohm R."/>
            <person name="Sun H."/>
            <person name="Tunlid A."/>
            <person name="Henrissat B."/>
            <person name="Grigoriev I.V."/>
            <person name="Hibbett D.S."/>
            <person name="Martin F."/>
        </authorList>
    </citation>
    <scope>NUCLEOTIDE SEQUENCE [LARGE SCALE GENOMIC DNA]</scope>
    <source>
        <strain evidence="2 3">SS14</strain>
    </source>
</reference>
<protein>
    <submittedName>
        <fullName evidence="2">Uncharacterized protein</fullName>
    </submittedName>
</protein>
<evidence type="ECO:0000256" key="1">
    <source>
        <dbReference type="SAM" id="MobiDB-lite"/>
    </source>
</evidence>
<feature type="compositionally biased region" description="Basic and acidic residues" evidence="1">
    <location>
        <begin position="78"/>
        <end position="95"/>
    </location>
</feature>
<dbReference type="OrthoDB" id="2157103at2759"/>
<feature type="compositionally biased region" description="Low complexity" evidence="1">
    <location>
        <begin position="40"/>
        <end position="66"/>
    </location>
</feature>
<dbReference type="EMBL" id="KN837341">
    <property type="protein sequence ID" value="KIJ27278.1"/>
    <property type="molecule type" value="Genomic_DNA"/>
</dbReference>
<feature type="region of interest" description="Disordered" evidence="1">
    <location>
        <begin position="40"/>
        <end position="112"/>
    </location>
</feature>
<dbReference type="Proteomes" id="UP000054279">
    <property type="component" value="Unassembled WGS sequence"/>
</dbReference>
<feature type="compositionally biased region" description="Basic and acidic residues" evidence="1">
    <location>
        <begin position="103"/>
        <end position="112"/>
    </location>
</feature>
<keyword evidence="3" id="KW-1185">Reference proteome</keyword>
<evidence type="ECO:0000313" key="2">
    <source>
        <dbReference type="EMBL" id="KIJ27278.1"/>
    </source>
</evidence>
<dbReference type="HOGENOM" id="CLU_2016679_0_0_1"/>
<sequence>MNPTTMSTFARTIATPLTLLNVPANYYSYYYNTHTTTHTHTARYSTSSSSSASTSTSESGSQKSNTVTTGEPSNAKKSMAERDKEIQEKFKERYGGSESEVFEDGKPEEGLRREVKRNMFRLI</sequence>
<accession>A0A0C9TDH5</accession>
<name>A0A0C9TDH5_SPHS4</name>
<proteinExistence type="predicted"/>
<feature type="compositionally biased region" description="Polar residues" evidence="1">
    <location>
        <begin position="67"/>
        <end position="76"/>
    </location>
</feature>
<organism evidence="2 3">
    <name type="scientific">Sphaerobolus stellatus (strain SS14)</name>
    <dbReference type="NCBI Taxonomy" id="990650"/>
    <lineage>
        <taxon>Eukaryota</taxon>
        <taxon>Fungi</taxon>
        <taxon>Dikarya</taxon>
        <taxon>Basidiomycota</taxon>
        <taxon>Agaricomycotina</taxon>
        <taxon>Agaricomycetes</taxon>
        <taxon>Phallomycetidae</taxon>
        <taxon>Geastrales</taxon>
        <taxon>Sphaerobolaceae</taxon>
        <taxon>Sphaerobolus</taxon>
    </lineage>
</organism>
<evidence type="ECO:0000313" key="3">
    <source>
        <dbReference type="Proteomes" id="UP000054279"/>
    </source>
</evidence>
<dbReference type="AlphaFoldDB" id="A0A0C9TDH5"/>